<dbReference type="InterPro" id="IPR017439">
    <property type="entry name" value="Amidohydrolase"/>
</dbReference>
<dbReference type="Gene3D" id="3.30.70.360">
    <property type="match status" value="1"/>
</dbReference>
<feature type="coiled-coil region" evidence="2">
    <location>
        <begin position="250"/>
        <end position="277"/>
    </location>
</feature>
<dbReference type="InterPro" id="IPR036264">
    <property type="entry name" value="Bact_exopeptidase_dim_dom"/>
</dbReference>
<reference evidence="5" key="1">
    <citation type="submission" date="2016-11" db="EMBL/GenBank/DDBJ databases">
        <authorList>
            <person name="Varghese N."/>
            <person name="Submissions S."/>
        </authorList>
    </citation>
    <scope>NUCLEOTIDE SEQUENCE [LARGE SCALE GENOMIC DNA]</scope>
    <source>
        <strain evidence="5">DSM 17957</strain>
    </source>
</reference>
<accession>A0A1M6EIM0</accession>
<comment type="cofactor">
    <cofactor evidence="1">
        <name>Mn(2+)</name>
        <dbReference type="ChEBI" id="CHEBI:29035"/>
    </cofactor>
    <text evidence="1">The Mn(2+) ion enhances activity.</text>
</comment>
<proteinExistence type="predicted"/>
<gene>
    <name evidence="4" type="ORF">SAMN02745975_00757</name>
</gene>
<feature type="binding site" evidence="1">
    <location>
        <position position="105"/>
    </location>
    <ligand>
        <name>Mn(2+)</name>
        <dbReference type="ChEBI" id="CHEBI:29035"/>
        <label>2</label>
    </ligand>
</feature>
<name>A0A1M6EIM0_9FIRM</name>
<dbReference type="NCBIfam" id="TIGR01891">
    <property type="entry name" value="amidohydrolases"/>
    <property type="match status" value="1"/>
</dbReference>
<protein>
    <submittedName>
        <fullName evidence="4">Amidohydrolase</fullName>
    </submittedName>
</protein>
<feature type="binding site" evidence="1">
    <location>
        <position position="355"/>
    </location>
    <ligand>
        <name>Mn(2+)</name>
        <dbReference type="ChEBI" id="CHEBI:29035"/>
        <label>2</label>
    </ligand>
</feature>
<keyword evidence="1" id="KW-0464">Manganese</keyword>
<dbReference type="EMBL" id="FQZV01000008">
    <property type="protein sequence ID" value="SHI85347.1"/>
    <property type="molecule type" value="Genomic_DNA"/>
</dbReference>
<dbReference type="STRING" id="1121919.SAMN02745975_00757"/>
<dbReference type="Gene3D" id="3.40.630.10">
    <property type="entry name" value="Zn peptidases"/>
    <property type="match status" value="1"/>
</dbReference>
<dbReference type="Pfam" id="PF01546">
    <property type="entry name" value="Peptidase_M20"/>
    <property type="match status" value="1"/>
</dbReference>
<sequence>MLVKGADKLKRENLELAIQLRHELHQNPEISNHEAWTKQHLINFLKGYTNLEIVDRGLWFYAIYHAGEDKKNIAFRADFDAVPMDEYIDIPYGSNNPGVSHKCGHDGHAASLAGFALEIDQNGADKNIFFLFQHAEETGDGAAQCAAFIKERGIEEIFAYHNMSGMTLNSVNVIDGTSNFASRGMTIYMEGVPTHASQPELGRNPAYAIAKVINSIPVYTEKESSRGMVLCTVIQVNIGERAFGIAASKGELLLTIRAQYEDELDELQRNLENLARKQGEEYGLKVLFSYNDVFPATSNHKESTDKIRHVCRKKGFNLVEMEIGFRGSEDFGHYLKETKGAICYIGNGENYPHVHTNNYDFPDQIIETAVELFKGLAEL</sequence>
<feature type="domain" description="Peptidase M20 dimerisation" evidence="3">
    <location>
        <begin position="178"/>
        <end position="282"/>
    </location>
</feature>
<dbReference type="PIRSF" id="PIRSF005962">
    <property type="entry name" value="Pept_M20D_amidohydro"/>
    <property type="match status" value="1"/>
</dbReference>
<dbReference type="RefSeq" id="WP_242946211.1">
    <property type="nucleotide sequence ID" value="NZ_FQZV01000008.1"/>
</dbReference>
<keyword evidence="4" id="KW-0378">Hydrolase</keyword>
<dbReference type="SUPFAM" id="SSF53187">
    <property type="entry name" value="Zn-dependent exopeptidases"/>
    <property type="match status" value="1"/>
</dbReference>
<keyword evidence="1" id="KW-0479">Metal-binding</keyword>
<dbReference type="SUPFAM" id="SSF55031">
    <property type="entry name" value="Bacterial exopeptidase dimerisation domain"/>
    <property type="match status" value="1"/>
</dbReference>
<feature type="binding site" evidence="1">
    <location>
        <position position="103"/>
    </location>
    <ligand>
        <name>Mn(2+)</name>
        <dbReference type="ChEBI" id="CHEBI:29035"/>
        <label>2</label>
    </ligand>
</feature>
<dbReference type="PANTHER" id="PTHR11014:SF169">
    <property type="entry name" value="CLAN MH, FAMILY M20, PEPTIDASE T-LIKE METALLOPEPTIDASE"/>
    <property type="match status" value="1"/>
</dbReference>
<dbReference type="InterPro" id="IPR011650">
    <property type="entry name" value="Peptidase_M20_dimer"/>
</dbReference>
<evidence type="ECO:0000313" key="4">
    <source>
        <dbReference type="EMBL" id="SHI85347.1"/>
    </source>
</evidence>
<dbReference type="Proteomes" id="UP000184536">
    <property type="component" value="Unassembled WGS sequence"/>
</dbReference>
<evidence type="ECO:0000313" key="5">
    <source>
        <dbReference type="Proteomes" id="UP000184536"/>
    </source>
</evidence>
<dbReference type="GO" id="GO:0046872">
    <property type="term" value="F:metal ion binding"/>
    <property type="evidence" value="ECO:0007669"/>
    <property type="project" value="UniProtKB-KW"/>
</dbReference>
<evidence type="ECO:0000256" key="2">
    <source>
        <dbReference type="SAM" id="Coils"/>
    </source>
</evidence>
<dbReference type="PANTHER" id="PTHR11014">
    <property type="entry name" value="PEPTIDASE M20 FAMILY MEMBER"/>
    <property type="match status" value="1"/>
</dbReference>
<evidence type="ECO:0000259" key="3">
    <source>
        <dbReference type="Pfam" id="PF07687"/>
    </source>
</evidence>
<dbReference type="InterPro" id="IPR002933">
    <property type="entry name" value="Peptidase_M20"/>
</dbReference>
<keyword evidence="5" id="KW-1185">Reference proteome</keyword>
<feature type="binding site" evidence="1">
    <location>
        <position position="137"/>
    </location>
    <ligand>
        <name>Mn(2+)</name>
        <dbReference type="ChEBI" id="CHEBI:29035"/>
        <label>2</label>
    </ligand>
</feature>
<dbReference type="AlphaFoldDB" id="A0A1M6EIM0"/>
<organism evidence="4 5">
    <name type="scientific">Geosporobacter subterraneus DSM 17957</name>
    <dbReference type="NCBI Taxonomy" id="1121919"/>
    <lineage>
        <taxon>Bacteria</taxon>
        <taxon>Bacillati</taxon>
        <taxon>Bacillota</taxon>
        <taxon>Clostridia</taxon>
        <taxon>Peptostreptococcales</taxon>
        <taxon>Thermotaleaceae</taxon>
        <taxon>Geosporobacter</taxon>
    </lineage>
</organism>
<feature type="binding site" evidence="1">
    <location>
        <position position="161"/>
    </location>
    <ligand>
        <name>Mn(2+)</name>
        <dbReference type="ChEBI" id="CHEBI:29035"/>
        <label>2</label>
    </ligand>
</feature>
<keyword evidence="2" id="KW-0175">Coiled coil</keyword>
<evidence type="ECO:0000256" key="1">
    <source>
        <dbReference type="PIRSR" id="PIRSR005962-1"/>
    </source>
</evidence>
<dbReference type="GO" id="GO:0016787">
    <property type="term" value="F:hydrolase activity"/>
    <property type="evidence" value="ECO:0007669"/>
    <property type="project" value="UniProtKB-KW"/>
</dbReference>
<dbReference type="Pfam" id="PF07687">
    <property type="entry name" value="M20_dimer"/>
    <property type="match status" value="1"/>
</dbReference>